<dbReference type="PANTHER" id="PTHR21032">
    <property type="entry name" value="G PATCH DOMAIN-CONTAINING PROTEIN 11"/>
    <property type="match status" value="1"/>
</dbReference>
<sequence length="364" mass="40550">MSADDDDYLSDKFLAPLSSALLKPVTYSQLRKQAQKRSQSKNEQNRVKSRRQRELESREEGLSKSLFERAKEEETAGIGSGNKALSIMMKMGFKPGQPLGYPGQVQTDGAESKESQPPPAVAERSTSPLRSSSSGSDPTQAESHAKHKTEPLPIQEWVGRQGIGLGKRARSPSATERIAKMAKMAEEKDHRDFRERARDEYNNRKAEGRLAPAQLTCSTLDEQMGKAFNVLWLNPNNPNIFPAGLIDALANHGNLSVGSGHQGNSDSIEDCVRKQMQADALHPLDNDDDGLTAKMKSSVQGEEHFSSDVLEEATQFLRLQPQDRLHLVLSYLRERHTYCFWCGVTYENDELQSQCPGPNEDDHD</sequence>
<dbReference type="OrthoDB" id="786951at2759"/>
<dbReference type="Pfam" id="PF13821">
    <property type="entry name" value="DUF4187"/>
    <property type="match status" value="1"/>
</dbReference>
<feature type="domain" description="DUF4187" evidence="2">
    <location>
        <begin position="310"/>
        <end position="363"/>
    </location>
</feature>
<dbReference type="InterPro" id="IPR039249">
    <property type="entry name" value="GPATCH11"/>
</dbReference>
<proteinExistence type="predicted"/>
<gene>
    <name evidence="3" type="ORF">AAE3_LOCUS1778</name>
</gene>
<organism evidence="3 4">
    <name type="scientific">Cyclocybe aegerita</name>
    <name type="common">Black poplar mushroom</name>
    <name type="synonym">Agrocybe aegerita</name>
    <dbReference type="NCBI Taxonomy" id="1973307"/>
    <lineage>
        <taxon>Eukaryota</taxon>
        <taxon>Fungi</taxon>
        <taxon>Dikarya</taxon>
        <taxon>Basidiomycota</taxon>
        <taxon>Agaricomycotina</taxon>
        <taxon>Agaricomycetes</taxon>
        <taxon>Agaricomycetidae</taxon>
        <taxon>Agaricales</taxon>
        <taxon>Agaricineae</taxon>
        <taxon>Bolbitiaceae</taxon>
        <taxon>Cyclocybe</taxon>
    </lineage>
</organism>
<dbReference type="EMBL" id="CACVBS010000024">
    <property type="protein sequence ID" value="CAA7259521.1"/>
    <property type="molecule type" value="Genomic_DNA"/>
</dbReference>
<dbReference type="AlphaFoldDB" id="A0A8S0VWM5"/>
<evidence type="ECO:0000256" key="1">
    <source>
        <dbReference type="SAM" id="MobiDB-lite"/>
    </source>
</evidence>
<evidence type="ECO:0000259" key="2">
    <source>
        <dbReference type="SMART" id="SM01173"/>
    </source>
</evidence>
<evidence type="ECO:0000313" key="3">
    <source>
        <dbReference type="EMBL" id="CAA7259521.1"/>
    </source>
</evidence>
<evidence type="ECO:0000313" key="4">
    <source>
        <dbReference type="Proteomes" id="UP000467700"/>
    </source>
</evidence>
<dbReference type="GO" id="GO:0000776">
    <property type="term" value="C:kinetochore"/>
    <property type="evidence" value="ECO:0007669"/>
    <property type="project" value="TreeGrafter"/>
</dbReference>
<feature type="compositionally biased region" description="Basic and acidic residues" evidence="1">
    <location>
        <begin position="52"/>
        <end position="74"/>
    </location>
</feature>
<dbReference type="Proteomes" id="UP000467700">
    <property type="component" value="Unassembled WGS sequence"/>
</dbReference>
<reference evidence="3 4" key="1">
    <citation type="submission" date="2020-01" db="EMBL/GenBank/DDBJ databases">
        <authorList>
            <person name="Gupta K D."/>
        </authorList>
    </citation>
    <scope>NUCLEOTIDE SEQUENCE [LARGE SCALE GENOMIC DNA]</scope>
</reference>
<dbReference type="SMART" id="SM01173">
    <property type="entry name" value="DUF4187"/>
    <property type="match status" value="1"/>
</dbReference>
<comment type="caution">
    <text evidence="3">The sequence shown here is derived from an EMBL/GenBank/DDBJ whole genome shotgun (WGS) entry which is preliminary data.</text>
</comment>
<protein>
    <recommendedName>
        <fullName evidence="2">DUF4187 domain-containing protein</fullName>
    </recommendedName>
</protein>
<feature type="compositionally biased region" description="Low complexity" evidence="1">
    <location>
        <begin position="125"/>
        <end position="136"/>
    </location>
</feature>
<keyword evidence="4" id="KW-1185">Reference proteome</keyword>
<accession>A0A8S0VWM5</accession>
<feature type="region of interest" description="Disordered" evidence="1">
    <location>
        <begin position="30"/>
        <end position="154"/>
    </location>
</feature>
<dbReference type="InterPro" id="IPR025239">
    <property type="entry name" value="DUF4187"/>
</dbReference>
<name>A0A8S0VWM5_CYCAE</name>
<dbReference type="PANTHER" id="PTHR21032:SF0">
    <property type="entry name" value="G PATCH DOMAIN-CONTAINING PROTEIN 11"/>
    <property type="match status" value="1"/>
</dbReference>